<comment type="caution">
    <text evidence="1">The sequence shown here is derived from an EMBL/GenBank/DDBJ whole genome shotgun (WGS) entry which is preliminary data.</text>
</comment>
<reference evidence="1 2" key="1">
    <citation type="submission" date="2021-06" db="EMBL/GenBank/DDBJ databases">
        <title>Caerostris extrusa draft genome.</title>
        <authorList>
            <person name="Kono N."/>
            <person name="Arakawa K."/>
        </authorList>
    </citation>
    <scope>NUCLEOTIDE SEQUENCE [LARGE SCALE GENOMIC DNA]</scope>
</reference>
<dbReference type="EMBL" id="BPLR01007864">
    <property type="protein sequence ID" value="GIY20282.1"/>
    <property type="molecule type" value="Genomic_DNA"/>
</dbReference>
<dbReference type="AlphaFoldDB" id="A0AAV4RIH8"/>
<gene>
    <name evidence="1" type="ORF">CEXT_659151</name>
</gene>
<name>A0AAV4RIH8_CAEEX</name>
<sequence>MAADEPSPERRSEEINIAEQSIHIPMHAVLKKQAAFRQDKDLYRSLELLLSVHQRQYSSGHHFIPVLVFQKKNSDN</sequence>
<dbReference type="Proteomes" id="UP001054945">
    <property type="component" value="Unassembled WGS sequence"/>
</dbReference>
<protein>
    <submittedName>
        <fullName evidence="1">Uncharacterized protein</fullName>
    </submittedName>
</protein>
<evidence type="ECO:0000313" key="2">
    <source>
        <dbReference type="Proteomes" id="UP001054945"/>
    </source>
</evidence>
<organism evidence="1 2">
    <name type="scientific">Caerostris extrusa</name>
    <name type="common">Bark spider</name>
    <name type="synonym">Caerostris bankana</name>
    <dbReference type="NCBI Taxonomy" id="172846"/>
    <lineage>
        <taxon>Eukaryota</taxon>
        <taxon>Metazoa</taxon>
        <taxon>Ecdysozoa</taxon>
        <taxon>Arthropoda</taxon>
        <taxon>Chelicerata</taxon>
        <taxon>Arachnida</taxon>
        <taxon>Araneae</taxon>
        <taxon>Araneomorphae</taxon>
        <taxon>Entelegynae</taxon>
        <taxon>Araneoidea</taxon>
        <taxon>Araneidae</taxon>
        <taxon>Caerostris</taxon>
    </lineage>
</organism>
<accession>A0AAV4RIH8</accession>
<proteinExistence type="predicted"/>
<keyword evidence="2" id="KW-1185">Reference proteome</keyword>
<evidence type="ECO:0000313" key="1">
    <source>
        <dbReference type="EMBL" id="GIY20282.1"/>
    </source>
</evidence>